<gene>
    <name evidence="2" type="ORF">BP5796_10993</name>
</gene>
<evidence type="ECO:0000256" key="1">
    <source>
        <dbReference type="SAM" id="MobiDB-lite"/>
    </source>
</evidence>
<comment type="caution">
    <text evidence="2">The sequence shown here is derived from an EMBL/GenBank/DDBJ whole genome shotgun (WGS) entry which is preliminary data.</text>
</comment>
<feature type="compositionally biased region" description="Basic residues" evidence="1">
    <location>
        <begin position="185"/>
        <end position="196"/>
    </location>
</feature>
<dbReference type="Proteomes" id="UP000256328">
    <property type="component" value="Unassembled WGS sequence"/>
</dbReference>
<accession>A0A3D8QLV9</accession>
<keyword evidence="3" id="KW-1185">Reference proteome</keyword>
<evidence type="ECO:0000313" key="2">
    <source>
        <dbReference type="EMBL" id="RDW62691.1"/>
    </source>
</evidence>
<proteinExistence type="predicted"/>
<dbReference type="OrthoDB" id="10365575at2759"/>
<sequence length="196" mass="22392">MSTSMAPPRPPPAPPFFPPDPYLDPINVPEKVMERMMKNLEATASTIRLVEDYRRRIAGRPSRYFHPDTPGVVQQNTHLLYLADLCNTLSTEAGPLAEELRGTEILERIDELANYVEGVRSHFEKMRVQYTRQAGFAEAARNCPNLRKFLADEFGFAGTEFGNSESLQDGIIDWKERKQPGGEKVRKKKRRSKQKK</sequence>
<feature type="region of interest" description="Disordered" evidence="1">
    <location>
        <begin position="172"/>
        <end position="196"/>
    </location>
</feature>
<evidence type="ECO:0000313" key="3">
    <source>
        <dbReference type="Proteomes" id="UP000256328"/>
    </source>
</evidence>
<reference evidence="2 3" key="1">
    <citation type="journal article" date="2018" name="IMA Fungus">
        <title>IMA Genome-F 9: Draft genome sequence of Annulohypoxylon stygium, Aspergillus mulundensis, Berkeleyomyces basicola (syn. Thielaviopsis basicola), Ceratocystis smalleyi, two Cercospora beticola strains, Coleophoma cylindrospora, Fusarium fracticaudum, Phialophora cf. hyalina, and Morchella septimelata.</title>
        <authorList>
            <person name="Wingfield B.D."/>
            <person name="Bills G.F."/>
            <person name="Dong Y."/>
            <person name="Huang W."/>
            <person name="Nel W.J."/>
            <person name="Swalarsk-Parry B.S."/>
            <person name="Vaghefi N."/>
            <person name="Wilken P.M."/>
            <person name="An Z."/>
            <person name="de Beer Z.W."/>
            <person name="De Vos L."/>
            <person name="Chen L."/>
            <person name="Duong T.A."/>
            <person name="Gao Y."/>
            <person name="Hammerbacher A."/>
            <person name="Kikkert J.R."/>
            <person name="Li Y."/>
            <person name="Li H."/>
            <person name="Li K."/>
            <person name="Li Q."/>
            <person name="Liu X."/>
            <person name="Ma X."/>
            <person name="Naidoo K."/>
            <person name="Pethybridge S.J."/>
            <person name="Sun J."/>
            <person name="Steenkamp E.T."/>
            <person name="van der Nest M.A."/>
            <person name="van Wyk S."/>
            <person name="Wingfield M.J."/>
            <person name="Xiong C."/>
            <person name="Yue Q."/>
            <person name="Zhang X."/>
        </authorList>
    </citation>
    <scope>NUCLEOTIDE SEQUENCE [LARGE SCALE GENOMIC DNA]</scope>
    <source>
        <strain evidence="2 3">BP5796</strain>
    </source>
</reference>
<name>A0A3D8QLV9_9HELO</name>
<organism evidence="2 3">
    <name type="scientific">Coleophoma crateriformis</name>
    <dbReference type="NCBI Taxonomy" id="565419"/>
    <lineage>
        <taxon>Eukaryota</taxon>
        <taxon>Fungi</taxon>
        <taxon>Dikarya</taxon>
        <taxon>Ascomycota</taxon>
        <taxon>Pezizomycotina</taxon>
        <taxon>Leotiomycetes</taxon>
        <taxon>Helotiales</taxon>
        <taxon>Dermateaceae</taxon>
        <taxon>Coleophoma</taxon>
    </lineage>
</organism>
<protein>
    <submittedName>
        <fullName evidence="2">Uncharacterized protein</fullName>
    </submittedName>
</protein>
<dbReference type="EMBL" id="PDLN01000017">
    <property type="protein sequence ID" value="RDW62691.1"/>
    <property type="molecule type" value="Genomic_DNA"/>
</dbReference>
<feature type="compositionally biased region" description="Basic and acidic residues" evidence="1">
    <location>
        <begin position="172"/>
        <end position="184"/>
    </location>
</feature>
<dbReference type="AlphaFoldDB" id="A0A3D8QLV9"/>